<dbReference type="NCBIfam" id="TIGR03632">
    <property type="entry name" value="uS11_bact"/>
    <property type="match status" value="1"/>
</dbReference>
<name>A0A2H0FDY6_9BACT</name>
<dbReference type="FunFam" id="3.30.420.80:FF:000010">
    <property type="entry name" value="30S ribosomal protein S11"/>
    <property type="match status" value="1"/>
</dbReference>
<comment type="caution">
    <text evidence="9">The sequence shown here is derived from an EMBL/GenBank/DDBJ whole genome shotgun (WGS) entry which is preliminary data.</text>
</comment>
<evidence type="ECO:0000256" key="6">
    <source>
        <dbReference type="ARBA" id="ARBA00035160"/>
    </source>
</evidence>
<evidence type="ECO:0000256" key="3">
    <source>
        <dbReference type="ARBA" id="ARBA00022884"/>
    </source>
</evidence>
<dbReference type="AlphaFoldDB" id="A0A2H0FDY6"/>
<evidence type="ECO:0000256" key="5">
    <source>
        <dbReference type="ARBA" id="ARBA00023274"/>
    </source>
</evidence>
<accession>A0A2H0FDY6</accession>
<dbReference type="PROSITE" id="PS00054">
    <property type="entry name" value="RIBOSOMAL_S11"/>
    <property type="match status" value="1"/>
</dbReference>
<dbReference type="NCBIfam" id="NF003698">
    <property type="entry name" value="PRK05309.1"/>
    <property type="match status" value="1"/>
</dbReference>
<dbReference type="PANTHER" id="PTHR11759">
    <property type="entry name" value="40S RIBOSOMAL PROTEIN S14/30S RIBOSOMAL PROTEIN S11"/>
    <property type="match status" value="1"/>
</dbReference>
<protein>
    <recommendedName>
        <fullName evidence="6 7">Small ribosomal subunit protein uS11</fullName>
    </recommendedName>
</protein>
<dbReference type="InterPro" id="IPR036967">
    <property type="entry name" value="Ribosomal_uS11_sf"/>
</dbReference>
<dbReference type="InterPro" id="IPR018102">
    <property type="entry name" value="Ribosomal_uS11_CS"/>
</dbReference>
<keyword evidence="5 7" id="KW-0687">Ribonucleoprotein</keyword>
<comment type="function">
    <text evidence="7">Located on the platform of the 30S subunit, it bridges several disparate RNA helices of the 16S rRNA. Forms part of the Shine-Dalgarno cleft in the 70S ribosome.</text>
</comment>
<dbReference type="HAMAP" id="MF_01310">
    <property type="entry name" value="Ribosomal_uS11"/>
    <property type="match status" value="1"/>
</dbReference>
<dbReference type="InterPro" id="IPR019981">
    <property type="entry name" value="Ribosomal_uS11_bac-type"/>
</dbReference>
<gene>
    <name evidence="7" type="primary">rpsK</name>
    <name evidence="9" type="ORF">COW72_03135</name>
</gene>
<dbReference type="Proteomes" id="UP000230778">
    <property type="component" value="Unassembled WGS sequence"/>
</dbReference>
<sequence>MGKKRIIAKSEEELLKEREKVEAKVLKEIKIEAPQKRRIKEGRVYISSSYNNTVITLTDSEGNTLHWVSSGSIGFKGAKKATPFAASKVAEAVSVAVKKLGVEKISIFVNGIGSGRESAIRSLAARGLDIVSIEDITPMPHNGCRPPKVRRV</sequence>
<dbReference type="GO" id="GO:0006412">
    <property type="term" value="P:translation"/>
    <property type="evidence" value="ECO:0007669"/>
    <property type="project" value="UniProtKB-UniRule"/>
</dbReference>
<evidence type="ECO:0000313" key="9">
    <source>
        <dbReference type="EMBL" id="PIQ04916.1"/>
    </source>
</evidence>
<dbReference type="InterPro" id="IPR001971">
    <property type="entry name" value="Ribosomal_uS11"/>
</dbReference>
<evidence type="ECO:0000256" key="2">
    <source>
        <dbReference type="ARBA" id="ARBA00022730"/>
    </source>
</evidence>
<keyword evidence="4 7" id="KW-0689">Ribosomal protein</keyword>
<dbReference type="Gene3D" id="3.30.420.80">
    <property type="entry name" value="Ribosomal protein S11"/>
    <property type="match status" value="1"/>
</dbReference>
<dbReference type="SUPFAM" id="SSF53137">
    <property type="entry name" value="Translational machinery components"/>
    <property type="match status" value="1"/>
</dbReference>
<evidence type="ECO:0000313" key="10">
    <source>
        <dbReference type="Proteomes" id="UP000230778"/>
    </source>
</evidence>
<evidence type="ECO:0000256" key="8">
    <source>
        <dbReference type="RuleBase" id="RU003629"/>
    </source>
</evidence>
<organism evidence="9 10">
    <name type="scientific">Candidatus Nealsonbacteria bacterium CG18_big_fil_WC_8_21_14_2_50_37_10</name>
    <dbReference type="NCBI Taxonomy" id="1974717"/>
    <lineage>
        <taxon>Bacteria</taxon>
        <taxon>Candidatus Nealsoniibacteriota</taxon>
    </lineage>
</organism>
<dbReference type="Pfam" id="PF00411">
    <property type="entry name" value="Ribosomal_S11"/>
    <property type="match status" value="1"/>
</dbReference>
<keyword evidence="2 7" id="KW-0699">rRNA-binding</keyword>
<reference evidence="9 10" key="1">
    <citation type="submission" date="2017-09" db="EMBL/GenBank/DDBJ databases">
        <title>Depth-based differentiation of microbial function through sediment-hosted aquifers and enrichment of novel symbionts in the deep terrestrial subsurface.</title>
        <authorList>
            <person name="Probst A.J."/>
            <person name="Ladd B."/>
            <person name="Jarett J.K."/>
            <person name="Geller-Mcgrath D.E."/>
            <person name="Sieber C.M."/>
            <person name="Emerson J.B."/>
            <person name="Anantharaman K."/>
            <person name="Thomas B.C."/>
            <person name="Malmstrom R."/>
            <person name="Stieglmeier M."/>
            <person name="Klingl A."/>
            <person name="Woyke T."/>
            <person name="Ryan C.M."/>
            <person name="Banfield J.F."/>
        </authorList>
    </citation>
    <scope>NUCLEOTIDE SEQUENCE [LARGE SCALE GENOMIC DNA]</scope>
    <source>
        <strain evidence="9">CG18_big_fil_WC_8_21_14_2_50_37_10</strain>
    </source>
</reference>
<evidence type="ECO:0000256" key="4">
    <source>
        <dbReference type="ARBA" id="ARBA00022980"/>
    </source>
</evidence>
<dbReference type="GO" id="GO:0005840">
    <property type="term" value="C:ribosome"/>
    <property type="evidence" value="ECO:0007669"/>
    <property type="project" value="UniProtKB-KW"/>
</dbReference>
<proteinExistence type="inferred from homology"/>
<evidence type="ECO:0000256" key="1">
    <source>
        <dbReference type="ARBA" id="ARBA00006194"/>
    </source>
</evidence>
<evidence type="ECO:0000256" key="7">
    <source>
        <dbReference type="HAMAP-Rule" id="MF_01310"/>
    </source>
</evidence>
<dbReference type="EMBL" id="PCUC01000166">
    <property type="protein sequence ID" value="PIQ04916.1"/>
    <property type="molecule type" value="Genomic_DNA"/>
</dbReference>
<dbReference type="GO" id="GO:0003735">
    <property type="term" value="F:structural constituent of ribosome"/>
    <property type="evidence" value="ECO:0007669"/>
    <property type="project" value="InterPro"/>
</dbReference>
<dbReference type="GO" id="GO:0019843">
    <property type="term" value="F:rRNA binding"/>
    <property type="evidence" value="ECO:0007669"/>
    <property type="project" value="UniProtKB-UniRule"/>
</dbReference>
<keyword evidence="3 7" id="KW-0694">RNA-binding</keyword>
<comment type="similarity">
    <text evidence="1 7 8">Belongs to the universal ribosomal protein uS11 family.</text>
</comment>
<dbReference type="GO" id="GO:1990904">
    <property type="term" value="C:ribonucleoprotein complex"/>
    <property type="evidence" value="ECO:0007669"/>
    <property type="project" value="UniProtKB-KW"/>
</dbReference>
<comment type="subunit">
    <text evidence="7">Part of the 30S ribosomal subunit. Interacts with proteins S7 and S18. Binds to IF-3.</text>
</comment>